<dbReference type="Proteomes" id="UP000032434">
    <property type="component" value="Chromosome 1"/>
</dbReference>
<name>A0A061ADF8_9MOLU</name>
<dbReference type="HOGENOM" id="CLU_948714_0_0_14"/>
<dbReference type="EMBL" id="LK028559">
    <property type="protein sequence ID" value="CDR31464.1"/>
    <property type="molecule type" value="Genomic_DNA"/>
</dbReference>
<dbReference type="RefSeq" id="WP_045749876.1">
    <property type="nucleotide sequence ID" value="NZ_FUZK01000004.1"/>
</dbReference>
<feature type="transmembrane region" description="Helical" evidence="1">
    <location>
        <begin position="7"/>
        <end position="29"/>
    </location>
</feature>
<evidence type="ECO:0000313" key="2">
    <source>
        <dbReference type="EMBL" id="CDR31464.1"/>
    </source>
</evidence>
<keyword evidence="1" id="KW-0472">Membrane</keyword>
<dbReference type="STRING" id="35623.Aocu_13910"/>
<reference evidence="3" key="1">
    <citation type="submission" date="2014-05" db="EMBL/GenBank/DDBJ databases">
        <authorList>
            <person name="Kube M."/>
        </authorList>
    </citation>
    <scope>NUCLEOTIDE SEQUENCE [LARGE SCALE GENOMIC DNA]</scope>
</reference>
<evidence type="ECO:0000313" key="3">
    <source>
        <dbReference type="Proteomes" id="UP000032434"/>
    </source>
</evidence>
<organism evidence="2 3">
    <name type="scientific">Acholeplasma oculi</name>
    <dbReference type="NCBI Taxonomy" id="35623"/>
    <lineage>
        <taxon>Bacteria</taxon>
        <taxon>Bacillati</taxon>
        <taxon>Mycoplasmatota</taxon>
        <taxon>Mollicutes</taxon>
        <taxon>Acholeplasmatales</taxon>
        <taxon>Acholeplasmataceae</taxon>
        <taxon>Acholeplasma</taxon>
    </lineage>
</organism>
<accession>A0A061ADF8</accession>
<keyword evidence="3" id="KW-1185">Reference proteome</keyword>
<keyword evidence="1" id="KW-1133">Transmembrane helix</keyword>
<dbReference type="AlphaFoldDB" id="A0A061ADF8"/>
<dbReference type="KEGG" id="aoc:Aocu_13910"/>
<sequence>MKKENIILVLAFGLMVILSIIMLGIQGFFPTTELDKMFNQKVVVSNEQAVVDPEFVNIVSKADVSTLGGAKLADLYTVRVDHTYFYMELYVAIDASGKVYARDKVVRTKDSTSQSYFPIVREYLLKNYSGLYYENIKYIDGAAGATTITVSRSIIKNTVSRVVLFHVGEPVDYVKELFGKDYDLVSTETFGHVNLYNVSVDGVSYRVFEAKDSGTYYDFQSTNEGEITIYVAIDTTGTIKFVSMPETLYGHSGGNFYNQTKAFLESVLDQQISSNMPDSTTGPTANSNGSQFLVNLLLKDIQEVA</sequence>
<protein>
    <submittedName>
        <fullName evidence="2">Uncharacterized protein</fullName>
    </submittedName>
</protein>
<gene>
    <name evidence="2" type="ORF">Aocu_13910</name>
</gene>
<proteinExistence type="predicted"/>
<evidence type="ECO:0000256" key="1">
    <source>
        <dbReference type="SAM" id="Phobius"/>
    </source>
</evidence>
<dbReference type="InParanoid" id="A0A061ADF8"/>
<dbReference type="OrthoDB" id="384230at2"/>
<keyword evidence="1" id="KW-0812">Transmembrane</keyword>
<dbReference type="PATRIC" id="fig|35623.3.peg.1391"/>